<dbReference type="GO" id="GO:0004016">
    <property type="term" value="F:adenylate cyclase activity"/>
    <property type="evidence" value="ECO:0007669"/>
    <property type="project" value="UniProtKB-ARBA"/>
</dbReference>
<evidence type="ECO:0000259" key="2">
    <source>
        <dbReference type="PROSITE" id="PS50125"/>
    </source>
</evidence>
<dbReference type="EMBL" id="LZLM01000048">
    <property type="protein sequence ID" value="OBJ87226.1"/>
    <property type="molecule type" value="Genomic_DNA"/>
</dbReference>
<gene>
    <name evidence="3" type="ORF">A5640_08160</name>
</gene>
<name>A0A1A3KTF4_MYCAS</name>
<sequence>MSTTCEFVISSGEAAVAFVDLSGFTALTEVHGDHLAAETAETFAQLVRDVLSPEDRLVKTIGDAVLLTSPTRLSAVQLVQRIVTVAEGVTWLPMLRAGVSYGPVAFTSTDVYGATVNVAARVAATAEPGQLLLTGSPPDFAERAGLHFASLGSAELKNIAHPVQIFSAVLDEHGHRAHVDPVCRMHITAQSIATAVIYRGRYHRFCSLTCGKQFMEQPHEFVRAVGHVAAAP</sequence>
<protein>
    <recommendedName>
        <fullName evidence="2">Guanylate cyclase domain-containing protein</fullName>
    </recommendedName>
</protein>
<dbReference type="GO" id="GO:0035556">
    <property type="term" value="P:intracellular signal transduction"/>
    <property type="evidence" value="ECO:0007669"/>
    <property type="project" value="InterPro"/>
</dbReference>
<reference evidence="3 4" key="1">
    <citation type="submission" date="2016-06" db="EMBL/GenBank/DDBJ databases">
        <authorList>
            <person name="Kjaerup R.B."/>
            <person name="Dalgaard T.S."/>
            <person name="Juul-Madsen H.R."/>
        </authorList>
    </citation>
    <scope>NUCLEOTIDE SEQUENCE [LARGE SCALE GENOMIC DNA]</scope>
    <source>
        <strain evidence="3 4">1276495.2</strain>
    </source>
</reference>
<dbReference type="PANTHER" id="PTHR43081:SF19">
    <property type="entry name" value="PH-SENSITIVE ADENYLATE CYCLASE RV1264"/>
    <property type="match status" value="1"/>
</dbReference>
<evidence type="ECO:0000256" key="1">
    <source>
        <dbReference type="ARBA" id="ARBA00005381"/>
    </source>
</evidence>
<dbReference type="InterPro" id="IPR001054">
    <property type="entry name" value="A/G_cyclase"/>
</dbReference>
<comment type="caution">
    <text evidence="3">The sequence shown here is derived from an EMBL/GenBank/DDBJ whole genome shotgun (WGS) entry which is preliminary data.</text>
</comment>
<evidence type="ECO:0000313" key="4">
    <source>
        <dbReference type="Proteomes" id="UP000093925"/>
    </source>
</evidence>
<dbReference type="SUPFAM" id="SSF55073">
    <property type="entry name" value="Nucleotide cyclase"/>
    <property type="match status" value="1"/>
</dbReference>
<proteinExistence type="inferred from homology"/>
<dbReference type="AlphaFoldDB" id="A0A1A3KTF4"/>
<feature type="domain" description="Guanylate cyclase" evidence="2">
    <location>
        <begin position="15"/>
        <end position="123"/>
    </location>
</feature>
<comment type="similarity">
    <text evidence="1">Belongs to the adenylyl cyclase class-3 family.</text>
</comment>
<dbReference type="InterPro" id="IPR029787">
    <property type="entry name" value="Nucleotide_cyclase"/>
</dbReference>
<dbReference type="Gene3D" id="3.30.70.1230">
    <property type="entry name" value="Nucleotide cyclase"/>
    <property type="match status" value="1"/>
</dbReference>
<evidence type="ECO:0000313" key="3">
    <source>
        <dbReference type="EMBL" id="OBJ87226.1"/>
    </source>
</evidence>
<dbReference type="RefSeq" id="WP_065139396.1">
    <property type="nucleotide sequence ID" value="NZ_LZLM01000048.1"/>
</dbReference>
<dbReference type="Pfam" id="PF00211">
    <property type="entry name" value="Guanylate_cyc"/>
    <property type="match status" value="1"/>
</dbReference>
<dbReference type="GO" id="GO:0006171">
    <property type="term" value="P:cAMP biosynthetic process"/>
    <property type="evidence" value="ECO:0007669"/>
    <property type="project" value="TreeGrafter"/>
</dbReference>
<dbReference type="CDD" id="cd07302">
    <property type="entry name" value="CHD"/>
    <property type="match status" value="1"/>
</dbReference>
<organism evidence="3 4">
    <name type="scientific">Mycobacterium asiaticum</name>
    <dbReference type="NCBI Taxonomy" id="1790"/>
    <lineage>
        <taxon>Bacteria</taxon>
        <taxon>Bacillati</taxon>
        <taxon>Actinomycetota</taxon>
        <taxon>Actinomycetes</taxon>
        <taxon>Mycobacteriales</taxon>
        <taxon>Mycobacteriaceae</taxon>
        <taxon>Mycobacterium</taxon>
    </lineage>
</organism>
<dbReference type="PANTHER" id="PTHR43081">
    <property type="entry name" value="ADENYLATE CYCLASE, TERMINAL-DIFFERENTIATION SPECIFIC-RELATED"/>
    <property type="match status" value="1"/>
</dbReference>
<dbReference type="Proteomes" id="UP000093925">
    <property type="component" value="Unassembled WGS sequence"/>
</dbReference>
<dbReference type="InterPro" id="IPR050697">
    <property type="entry name" value="Adenylyl/Guanylyl_Cyclase_3/4"/>
</dbReference>
<dbReference type="PROSITE" id="PS50125">
    <property type="entry name" value="GUANYLATE_CYCLASE_2"/>
    <property type="match status" value="1"/>
</dbReference>
<accession>A0A1A3KTF4</accession>